<dbReference type="EMBL" id="JBHLUX010000033">
    <property type="protein sequence ID" value="MFC0471424.1"/>
    <property type="molecule type" value="Genomic_DNA"/>
</dbReference>
<dbReference type="Gene3D" id="3.30.300.130">
    <property type="entry name" value="Fe-S cluster assembly (FSCA)"/>
    <property type="match status" value="1"/>
</dbReference>
<dbReference type="InterPro" id="IPR034904">
    <property type="entry name" value="FSCA_dom_sf"/>
</dbReference>
<keyword evidence="3" id="KW-1185">Reference proteome</keyword>
<protein>
    <submittedName>
        <fullName evidence="2">Metal-sulfur cluster assembly factor</fullName>
    </submittedName>
</protein>
<dbReference type="SUPFAM" id="SSF117916">
    <property type="entry name" value="Fe-S cluster assembly (FSCA) domain-like"/>
    <property type="match status" value="1"/>
</dbReference>
<proteinExistence type="predicted"/>
<accession>A0ABV6KDN8</accession>
<dbReference type="Pfam" id="PF01883">
    <property type="entry name" value="FeS_assembly_P"/>
    <property type="match status" value="1"/>
</dbReference>
<comment type="caution">
    <text evidence="2">The sequence shown here is derived from an EMBL/GenBank/DDBJ whole genome shotgun (WGS) entry which is preliminary data.</text>
</comment>
<dbReference type="InterPro" id="IPR052339">
    <property type="entry name" value="Fe-S_Maturation_MIP18"/>
</dbReference>
<evidence type="ECO:0000313" key="2">
    <source>
        <dbReference type="EMBL" id="MFC0471424.1"/>
    </source>
</evidence>
<dbReference type="InterPro" id="IPR002744">
    <property type="entry name" value="MIP18-like"/>
</dbReference>
<gene>
    <name evidence="2" type="ORF">ACFFHM_13225</name>
</gene>
<evidence type="ECO:0000259" key="1">
    <source>
        <dbReference type="Pfam" id="PF01883"/>
    </source>
</evidence>
<reference evidence="2 3" key="1">
    <citation type="submission" date="2024-09" db="EMBL/GenBank/DDBJ databases">
        <authorList>
            <person name="Sun Q."/>
            <person name="Mori K."/>
        </authorList>
    </citation>
    <scope>NUCLEOTIDE SEQUENCE [LARGE SCALE GENOMIC DNA]</scope>
    <source>
        <strain evidence="2 3">NCAIM B.02610</strain>
    </source>
</reference>
<name>A0ABV6KDN8_9BACI</name>
<evidence type="ECO:0000313" key="3">
    <source>
        <dbReference type="Proteomes" id="UP001589838"/>
    </source>
</evidence>
<sequence>MSKELVDHIYEMLEEVNDPELGIDIVNLGLIYEVDVDKGNNALIKMTMTSMGCPLAGEIVADLKNKVSKIEEINDIHVDIVWSPPWSKDRLSRYAKIALGVPN</sequence>
<organism evidence="2 3">
    <name type="scientific">Halalkalibacter kiskunsagensis</name>
    <dbReference type="NCBI Taxonomy" id="1548599"/>
    <lineage>
        <taxon>Bacteria</taxon>
        <taxon>Bacillati</taxon>
        <taxon>Bacillota</taxon>
        <taxon>Bacilli</taxon>
        <taxon>Bacillales</taxon>
        <taxon>Bacillaceae</taxon>
        <taxon>Halalkalibacter</taxon>
    </lineage>
</organism>
<dbReference type="RefSeq" id="WP_335961891.1">
    <property type="nucleotide sequence ID" value="NZ_JAXBLX010000021.1"/>
</dbReference>
<dbReference type="Proteomes" id="UP001589838">
    <property type="component" value="Unassembled WGS sequence"/>
</dbReference>
<dbReference type="PANTHER" id="PTHR42831:SF1">
    <property type="entry name" value="FE-S PROTEIN MATURATION AUXILIARY FACTOR YITW"/>
    <property type="match status" value="1"/>
</dbReference>
<feature type="domain" description="MIP18 family-like" evidence="1">
    <location>
        <begin position="8"/>
        <end position="79"/>
    </location>
</feature>
<dbReference type="PANTHER" id="PTHR42831">
    <property type="entry name" value="FE-S PROTEIN MATURATION AUXILIARY FACTOR YITW"/>
    <property type="match status" value="1"/>
</dbReference>